<dbReference type="PROSITE" id="PS51257">
    <property type="entry name" value="PROKAR_LIPOPROTEIN"/>
    <property type="match status" value="1"/>
</dbReference>
<comment type="caution">
    <text evidence="9">The sequence shown here is derived from an EMBL/GenBank/DDBJ whole genome shotgun (WGS) entry which is preliminary data.</text>
</comment>
<keyword evidence="1" id="KW-0813">Transport</keyword>
<dbReference type="Proteomes" id="UP000295164">
    <property type="component" value="Unassembled WGS sequence"/>
</dbReference>
<feature type="binding site" description="covalent" evidence="6">
    <location>
        <position position="47"/>
    </location>
    <ligand>
        <name>heme c</name>
        <dbReference type="ChEBI" id="CHEBI:61717"/>
    </ligand>
</feature>
<protein>
    <submittedName>
        <fullName evidence="9">C-type cytochrome</fullName>
    </submittedName>
</protein>
<dbReference type="InterPro" id="IPR002324">
    <property type="entry name" value="Cyt_c_ID"/>
</dbReference>
<dbReference type="OrthoDB" id="9814063at2"/>
<name>A0A4R4DYR9_9BACT</name>
<sequence>MKSVLLVLSAVVLITACNSNGSGANVPAIHRAGSDSRGEQLIAQSDCLSCHKNEEPLVGPSYKSVAERYTGKPDAVLLLAGKILKGGSGNWGQTPMTPHPDLSQEDAEAMAEYILSLK</sequence>
<keyword evidence="2 6" id="KW-0349">Heme</keyword>
<dbReference type="AlphaFoldDB" id="A0A4R4DYR9"/>
<evidence type="ECO:0000259" key="8">
    <source>
        <dbReference type="PROSITE" id="PS51007"/>
    </source>
</evidence>
<feature type="binding site" description="covalent" evidence="6">
    <location>
        <position position="51"/>
    </location>
    <ligand>
        <name>heme c</name>
        <dbReference type="ChEBI" id="CHEBI:61717"/>
    </ligand>
</feature>
<dbReference type="RefSeq" id="WP_131852187.1">
    <property type="nucleotide sequence ID" value="NZ_SKFH01000015.1"/>
</dbReference>
<dbReference type="InterPro" id="IPR009056">
    <property type="entry name" value="Cyt_c-like_dom"/>
</dbReference>
<organism evidence="9 10">
    <name type="scientific">Flaviaesturariibacter aridisoli</name>
    <dbReference type="NCBI Taxonomy" id="2545761"/>
    <lineage>
        <taxon>Bacteria</taxon>
        <taxon>Pseudomonadati</taxon>
        <taxon>Bacteroidota</taxon>
        <taxon>Chitinophagia</taxon>
        <taxon>Chitinophagales</taxon>
        <taxon>Chitinophagaceae</taxon>
        <taxon>Flaviaestuariibacter</taxon>
    </lineage>
</organism>
<feature type="chain" id="PRO_5020282498" evidence="7">
    <location>
        <begin position="25"/>
        <end position="118"/>
    </location>
</feature>
<keyword evidence="4" id="KW-0249">Electron transport</keyword>
<feature type="signal peptide" evidence="7">
    <location>
        <begin position="1"/>
        <end position="24"/>
    </location>
</feature>
<evidence type="ECO:0000256" key="2">
    <source>
        <dbReference type="ARBA" id="ARBA00022617"/>
    </source>
</evidence>
<proteinExistence type="predicted"/>
<dbReference type="Pfam" id="PF00034">
    <property type="entry name" value="Cytochrom_C"/>
    <property type="match status" value="1"/>
</dbReference>
<dbReference type="SUPFAM" id="SSF46626">
    <property type="entry name" value="Cytochrome c"/>
    <property type="match status" value="1"/>
</dbReference>
<comment type="PTM">
    <text evidence="6">Binds 1 heme c group covalently per subunit.</text>
</comment>
<accession>A0A4R4DYR9</accession>
<dbReference type="GO" id="GO:0020037">
    <property type="term" value="F:heme binding"/>
    <property type="evidence" value="ECO:0007669"/>
    <property type="project" value="InterPro"/>
</dbReference>
<feature type="binding site" description="covalent" evidence="6">
    <location>
        <position position="96"/>
    </location>
    <ligand>
        <name>heme c</name>
        <dbReference type="ChEBI" id="CHEBI:61717"/>
    </ligand>
</feature>
<dbReference type="GO" id="GO:0009055">
    <property type="term" value="F:electron transfer activity"/>
    <property type="evidence" value="ECO:0007669"/>
    <property type="project" value="InterPro"/>
</dbReference>
<dbReference type="GO" id="GO:0005506">
    <property type="term" value="F:iron ion binding"/>
    <property type="evidence" value="ECO:0007669"/>
    <property type="project" value="InterPro"/>
</dbReference>
<dbReference type="Gene3D" id="1.10.760.10">
    <property type="entry name" value="Cytochrome c-like domain"/>
    <property type="match status" value="1"/>
</dbReference>
<keyword evidence="3 6" id="KW-0479">Metal-binding</keyword>
<evidence type="ECO:0000256" key="5">
    <source>
        <dbReference type="ARBA" id="ARBA00023004"/>
    </source>
</evidence>
<keyword evidence="5 6" id="KW-0408">Iron</keyword>
<evidence type="ECO:0000256" key="7">
    <source>
        <dbReference type="SAM" id="SignalP"/>
    </source>
</evidence>
<keyword evidence="7" id="KW-0732">Signal</keyword>
<dbReference type="PROSITE" id="PS51007">
    <property type="entry name" value="CYTC"/>
    <property type="match status" value="1"/>
</dbReference>
<gene>
    <name evidence="9" type="ORF">E0486_10795</name>
</gene>
<evidence type="ECO:0000256" key="3">
    <source>
        <dbReference type="ARBA" id="ARBA00022723"/>
    </source>
</evidence>
<dbReference type="PRINTS" id="PR00606">
    <property type="entry name" value="CYTCHROMECID"/>
</dbReference>
<dbReference type="EMBL" id="SKFH01000015">
    <property type="protein sequence ID" value="TCZ70618.1"/>
    <property type="molecule type" value="Genomic_DNA"/>
</dbReference>
<evidence type="ECO:0000313" key="10">
    <source>
        <dbReference type="Proteomes" id="UP000295164"/>
    </source>
</evidence>
<keyword evidence="10" id="KW-1185">Reference proteome</keyword>
<evidence type="ECO:0000313" key="9">
    <source>
        <dbReference type="EMBL" id="TCZ70618.1"/>
    </source>
</evidence>
<evidence type="ECO:0000256" key="1">
    <source>
        <dbReference type="ARBA" id="ARBA00022448"/>
    </source>
</evidence>
<evidence type="ECO:0000256" key="6">
    <source>
        <dbReference type="PIRSR" id="PIRSR602324-1"/>
    </source>
</evidence>
<feature type="domain" description="Cytochrome c" evidence="8">
    <location>
        <begin position="33"/>
        <end position="118"/>
    </location>
</feature>
<evidence type="ECO:0000256" key="4">
    <source>
        <dbReference type="ARBA" id="ARBA00022982"/>
    </source>
</evidence>
<dbReference type="InterPro" id="IPR036909">
    <property type="entry name" value="Cyt_c-like_dom_sf"/>
</dbReference>
<reference evidence="9 10" key="1">
    <citation type="submission" date="2019-03" db="EMBL/GenBank/DDBJ databases">
        <authorList>
            <person name="Kim M.K.M."/>
        </authorList>
    </citation>
    <scope>NUCLEOTIDE SEQUENCE [LARGE SCALE GENOMIC DNA]</scope>
    <source>
        <strain evidence="9 10">17J68-15</strain>
    </source>
</reference>